<dbReference type="Proteomes" id="UP000054485">
    <property type="component" value="Unassembled WGS sequence"/>
</dbReference>
<dbReference type="GO" id="GO:0022900">
    <property type="term" value="P:electron transport chain"/>
    <property type="evidence" value="ECO:0007669"/>
    <property type="project" value="InterPro"/>
</dbReference>
<dbReference type="EMBL" id="KN835170">
    <property type="protein sequence ID" value="KIK45636.1"/>
    <property type="molecule type" value="Genomic_DNA"/>
</dbReference>
<evidence type="ECO:0000256" key="7">
    <source>
        <dbReference type="ARBA" id="ARBA00023128"/>
    </source>
</evidence>
<keyword evidence="8 9" id="KW-0472">Membrane</keyword>
<dbReference type="PANTHER" id="PTHR12219:SF8">
    <property type="entry name" value="NADH DEHYDROGENASE [UBIQUINONE] IRON-SULFUR PROTEIN 4, MITOCHONDRIAL"/>
    <property type="match status" value="1"/>
</dbReference>
<evidence type="ECO:0000256" key="6">
    <source>
        <dbReference type="ARBA" id="ARBA00022982"/>
    </source>
</evidence>
<evidence type="ECO:0000313" key="11">
    <source>
        <dbReference type="Proteomes" id="UP000054485"/>
    </source>
</evidence>
<protein>
    <recommendedName>
        <fullName evidence="9">NADH dehydrogenase [ubiquinone] iron-sulfur protein 4, mitochondrial</fullName>
    </recommendedName>
</protein>
<dbReference type="AlphaFoldDB" id="A0A0D0AVC9"/>
<dbReference type="InParanoid" id="A0A0D0AVC9"/>
<evidence type="ECO:0000256" key="9">
    <source>
        <dbReference type="RuleBase" id="RU367010"/>
    </source>
</evidence>
<dbReference type="STRING" id="930992.A0A0D0AVC9"/>
<comment type="function">
    <text evidence="9">Accessory subunit of the mitochondrial membrane respiratory chain NADH dehydrogenase (Complex I), that is believed not to be involved in catalysis. Complex I functions in the transfer of electrons from NADH to the respiratory chain. The immediate electron acceptor for the enzyme is believed to be ubiquinone.</text>
</comment>
<dbReference type="HOGENOM" id="CLU_077196_2_0_1"/>
<keyword evidence="5 9" id="KW-0809">Transit peptide</keyword>
<evidence type="ECO:0000256" key="5">
    <source>
        <dbReference type="ARBA" id="ARBA00022946"/>
    </source>
</evidence>
<comment type="subcellular location">
    <subcellularLocation>
        <location evidence="9">Mitochondrion inner membrane</location>
        <topology evidence="9">Peripheral membrane protein</topology>
        <orientation evidence="9">Matrix side</orientation>
    </subcellularLocation>
</comment>
<reference evidence="10 11" key="1">
    <citation type="submission" date="2014-04" db="EMBL/GenBank/DDBJ databases">
        <authorList>
            <consortium name="DOE Joint Genome Institute"/>
            <person name="Kuo A."/>
            <person name="Ruytinx J."/>
            <person name="Rineau F."/>
            <person name="Colpaert J."/>
            <person name="Kohler A."/>
            <person name="Nagy L.G."/>
            <person name="Floudas D."/>
            <person name="Copeland A."/>
            <person name="Barry K.W."/>
            <person name="Cichocki N."/>
            <person name="Veneault-Fourrey C."/>
            <person name="LaButti K."/>
            <person name="Lindquist E.A."/>
            <person name="Lipzen A."/>
            <person name="Lundell T."/>
            <person name="Morin E."/>
            <person name="Murat C."/>
            <person name="Sun H."/>
            <person name="Tunlid A."/>
            <person name="Henrissat B."/>
            <person name="Grigoriev I.V."/>
            <person name="Hibbett D.S."/>
            <person name="Martin F."/>
            <person name="Nordberg H.P."/>
            <person name="Cantor M.N."/>
            <person name="Hua S.X."/>
        </authorList>
    </citation>
    <scope>NUCLEOTIDE SEQUENCE [LARGE SCALE GENOMIC DNA]</scope>
    <source>
        <strain evidence="10 11">UH-Slu-Lm8-n1</strain>
    </source>
</reference>
<dbReference type="PANTHER" id="PTHR12219">
    <property type="entry name" value="NADH-UBIQUINONE OXIDOREDUCTASE"/>
    <property type="match status" value="1"/>
</dbReference>
<keyword evidence="3 9" id="KW-0679">Respiratory chain</keyword>
<evidence type="ECO:0000256" key="2">
    <source>
        <dbReference type="ARBA" id="ARBA00022448"/>
    </source>
</evidence>
<keyword evidence="7 9" id="KW-0496">Mitochondrion</keyword>
<keyword evidence="2 9" id="KW-0813">Transport</keyword>
<dbReference type="GO" id="GO:0005743">
    <property type="term" value="C:mitochondrial inner membrane"/>
    <property type="evidence" value="ECO:0007669"/>
    <property type="project" value="UniProtKB-SubCell"/>
</dbReference>
<dbReference type="InterPro" id="IPR006885">
    <property type="entry name" value="NADH_UbQ_FeS_4_mit-like"/>
</dbReference>
<keyword evidence="6 9" id="KW-0249">Electron transport</keyword>
<name>A0A0D0AVC9_9AGAM</name>
<keyword evidence="11" id="KW-1185">Reference proteome</keyword>
<dbReference type="OrthoDB" id="3089at2759"/>
<evidence type="ECO:0000256" key="4">
    <source>
        <dbReference type="ARBA" id="ARBA00022792"/>
    </source>
</evidence>
<reference evidence="11" key="2">
    <citation type="submission" date="2015-01" db="EMBL/GenBank/DDBJ databases">
        <title>Evolutionary Origins and Diversification of the Mycorrhizal Mutualists.</title>
        <authorList>
            <consortium name="DOE Joint Genome Institute"/>
            <consortium name="Mycorrhizal Genomics Consortium"/>
            <person name="Kohler A."/>
            <person name="Kuo A."/>
            <person name="Nagy L.G."/>
            <person name="Floudas D."/>
            <person name="Copeland A."/>
            <person name="Barry K.W."/>
            <person name="Cichocki N."/>
            <person name="Veneault-Fourrey C."/>
            <person name="LaButti K."/>
            <person name="Lindquist E.A."/>
            <person name="Lipzen A."/>
            <person name="Lundell T."/>
            <person name="Morin E."/>
            <person name="Murat C."/>
            <person name="Riley R."/>
            <person name="Ohm R."/>
            <person name="Sun H."/>
            <person name="Tunlid A."/>
            <person name="Henrissat B."/>
            <person name="Grigoriev I.V."/>
            <person name="Hibbett D.S."/>
            <person name="Martin F."/>
        </authorList>
    </citation>
    <scope>NUCLEOTIDE SEQUENCE [LARGE SCALE GENOMIC DNA]</scope>
    <source>
        <strain evidence="11">UH-Slu-Lm8-n1</strain>
    </source>
</reference>
<evidence type="ECO:0000313" key="10">
    <source>
        <dbReference type="EMBL" id="KIK45636.1"/>
    </source>
</evidence>
<comment type="similarity">
    <text evidence="1 9">Belongs to the complex I NDUFS4 subunit family.</text>
</comment>
<evidence type="ECO:0000256" key="1">
    <source>
        <dbReference type="ARBA" id="ARBA00005882"/>
    </source>
</evidence>
<keyword evidence="4 9" id="KW-0999">Mitochondrion inner membrane</keyword>
<accession>A0A0D0AVC9</accession>
<proteinExistence type="inferred from homology"/>
<dbReference type="FunFam" id="3.30.160.190:FF:000001">
    <property type="entry name" value="NADH-ubiquinone oxidoreductase 21 kDa subunit mitochondrial"/>
    <property type="match status" value="1"/>
</dbReference>
<evidence type="ECO:0000256" key="3">
    <source>
        <dbReference type="ARBA" id="ARBA00022660"/>
    </source>
</evidence>
<dbReference type="Gene3D" id="3.30.160.190">
    <property type="entry name" value="atu1810 like domain"/>
    <property type="match status" value="1"/>
</dbReference>
<sequence>MSLLRSYKQAIPRRPLTACPTYTRSFSAENHNQPARTSDALQKESTQIAEVAPTDVLTAEVISGAPAELRHRMVRIYQPARNTMQSGAGKSERWRIDWDVLLGAGRWENPLMGWASSADYMQGTRMSFRSKEDAMHFAEKQGWNYYVQPPPTKKIPPKNYSENFVYKPNQLRIMRTK</sequence>
<dbReference type="InterPro" id="IPR038532">
    <property type="entry name" value="NDUFS4-like_sf"/>
</dbReference>
<evidence type="ECO:0000256" key="8">
    <source>
        <dbReference type="ARBA" id="ARBA00023136"/>
    </source>
</evidence>
<gene>
    <name evidence="10" type="ORF">CY34DRAFT_77741</name>
</gene>
<organism evidence="10 11">
    <name type="scientific">Suillus luteus UH-Slu-Lm8-n1</name>
    <dbReference type="NCBI Taxonomy" id="930992"/>
    <lineage>
        <taxon>Eukaryota</taxon>
        <taxon>Fungi</taxon>
        <taxon>Dikarya</taxon>
        <taxon>Basidiomycota</taxon>
        <taxon>Agaricomycotina</taxon>
        <taxon>Agaricomycetes</taxon>
        <taxon>Agaricomycetidae</taxon>
        <taxon>Boletales</taxon>
        <taxon>Suillineae</taxon>
        <taxon>Suillaceae</taxon>
        <taxon>Suillus</taxon>
    </lineage>
</organism>
<dbReference type="Pfam" id="PF04800">
    <property type="entry name" value="NDUS4"/>
    <property type="match status" value="1"/>
</dbReference>